<feature type="region of interest" description="Disordered" evidence="1">
    <location>
        <begin position="1"/>
        <end position="22"/>
    </location>
</feature>
<evidence type="ECO:0000313" key="2">
    <source>
        <dbReference type="EMBL" id="QHT80241.1"/>
    </source>
</evidence>
<organism evidence="2">
    <name type="scientific">viral metagenome</name>
    <dbReference type="NCBI Taxonomy" id="1070528"/>
    <lineage>
        <taxon>unclassified sequences</taxon>
        <taxon>metagenomes</taxon>
        <taxon>organismal metagenomes</taxon>
    </lineage>
</organism>
<protein>
    <submittedName>
        <fullName evidence="2">Uncharacterized protein</fullName>
    </submittedName>
</protein>
<accession>A0A6C0HHX8</accession>
<evidence type="ECO:0000256" key="1">
    <source>
        <dbReference type="SAM" id="MobiDB-lite"/>
    </source>
</evidence>
<feature type="compositionally biased region" description="Basic residues" evidence="1">
    <location>
        <begin position="1"/>
        <end position="19"/>
    </location>
</feature>
<sequence length="252" mass="29287">MPPTKKGKRKKRKSRKKQKGGTVKDEFTKDKLAIFLDAATDEIFLYYFYYSDKKYDELSDITDNGYAAFNGQPDSFKTERKEYIGKLITALQKYRVDFIANPDTSSPQKISQQQIENTIYILEMLNKRSFMDVFRSIFVPDNTASYSDPREYYKKETDITMRTLPNPLGFAKDLSFTNVLQDITLEITEKFPETSLDRLLHAVYNVENDFYLKLLLGQGNSKELTRILDENKKSQHQTTTYASSYPIIKSKG</sequence>
<proteinExistence type="predicted"/>
<name>A0A6C0HHX8_9ZZZZ</name>
<dbReference type="AlphaFoldDB" id="A0A6C0HHX8"/>
<reference evidence="2" key="1">
    <citation type="journal article" date="2020" name="Nature">
        <title>Giant virus diversity and host interactions through global metagenomics.</title>
        <authorList>
            <person name="Schulz F."/>
            <person name="Roux S."/>
            <person name="Paez-Espino D."/>
            <person name="Jungbluth S."/>
            <person name="Walsh D.A."/>
            <person name="Denef V.J."/>
            <person name="McMahon K.D."/>
            <person name="Konstantinidis K.T."/>
            <person name="Eloe-Fadrosh E.A."/>
            <person name="Kyrpides N.C."/>
            <person name="Woyke T."/>
        </authorList>
    </citation>
    <scope>NUCLEOTIDE SEQUENCE</scope>
    <source>
        <strain evidence="2">GVMAG-M-3300023184-120</strain>
    </source>
</reference>
<dbReference type="EMBL" id="MN739966">
    <property type="protein sequence ID" value="QHT80241.1"/>
    <property type="molecule type" value="Genomic_DNA"/>
</dbReference>